<proteinExistence type="predicted"/>
<name>A0A4Y7TPH9_COPMI</name>
<accession>A0A4Y7TPH9</accession>
<organism evidence="2 3">
    <name type="scientific">Coprinellus micaceus</name>
    <name type="common">Glistening ink-cap mushroom</name>
    <name type="synonym">Coprinus micaceus</name>
    <dbReference type="NCBI Taxonomy" id="71717"/>
    <lineage>
        <taxon>Eukaryota</taxon>
        <taxon>Fungi</taxon>
        <taxon>Dikarya</taxon>
        <taxon>Basidiomycota</taxon>
        <taxon>Agaricomycotina</taxon>
        <taxon>Agaricomycetes</taxon>
        <taxon>Agaricomycetidae</taxon>
        <taxon>Agaricales</taxon>
        <taxon>Agaricineae</taxon>
        <taxon>Psathyrellaceae</taxon>
        <taxon>Coprinellus</taxon>
    </lineage>
</organism>
<dbReference type="Proteomes" id="UP000298030">
    <property type="component" value="Unassembled WGS sequence"/>
</dbReference>
<reference evidence="2 3" key="1">
    <citation type="journal article" date="2019" name="Nat. Ecol. Evol.">
        <title>Megaphylogeny resolves global patterns of mushroom evolution.</title>
        <authorList>
            <person name="Varga T."/>
            <person name="Krizsan K."/>
            <person name="Foldi C."/>
            <person name="Dima B."/>
            <person name="Sanchez-Garcia M."/>
            <person name="Sanchez-Ramirez S."/>
            <person name="Szollosi G.J."/>
            <person name="Szarkandi J.G."/>
            <person name="Papp V."/>
            <person name="Albert L."/>
            <person name="Andreopoulos W."/>
            <person name="Angelini C."/>
            <person name="Antonin V."/>
            <person name="Barry K.W."/>
            <person name="Bougher N.L."/>
            <person name="Buchanan P."/>
            <person name="Buyck B."/>
            <person name="Bense V."/>
            <person name="Catcheside P."/>
            <person name="Chovatia M."/>
            <person name="Cooper J."/>
            <person name="Damon W."/>
            <person name="Desjardin D."/>
            <person name="Finy P."/>
            <person name="Geml J."/>
            <person name="Haridas S."/>
            <person name="Hughes K."/>
            <person name="Justo A."/>
            <person name="Karasinski D."/>
            <person name="Kautmanova I."/>
            <person name="Kiss B."/>
            <person name="Kocsube S."/>
            <person name="Kotiranta H."/>
            <person name="LaButti K.M."/>
            <person name="Lechner B.E."/>
            <person name="Liimatainen K."/>
            <person name="Lipzen A."/>
            <person name="Lukacs Z."/>
            <person name="Mihaltcheva S."/>
            <person name="Morgado L.N."/>
            <person name="Niskanen T."/>
            <person name="Noordeloos M.E."/>
            <person name="Ohm R.A."/>
            <person name="Ortiz-Santana B."/>
            <person name="Ovrebo C."/>
            <person name="Racz N."/>
            <person name="Riley R."/>
            <person name="Savchenko A."/>
            <person name="Shiryaev A."/>
            <person name="Soop K."/>
            <person name="Spirin V."/>
            <person name="Szebenyi C."/>
            <person name="Tomsovsky M."/>
            <person name="Tulloss R.E."/>
            <person name="Uehling J."/>
            <person name="Grigoriev I.V."/>
            <person name="Vagvolgyi C."/>
            <person name="Papp T."/>
            <person name="Martin F.M."/>
            <person name="Miettinen O."/>
            <person name="Hibbett D.S."/>
            <person name="Nagy L.G."/>
        </authorList>
    </citation>
    <scope>NUCLEOTIDE SEQUENCE [LARGE SCALE GENOMIC DNA]</scope>
    <source>
        <strain evidence="2 3">FP101781</strain>
    </source>
</reference>
<evidence type="ECO:0000313" key="3">
    <source>
        <dbReference type="Proteomes" id="UP000298030"/>
    </source>
</evidence>
<sequence length="219" mass="23286">MLIRRASRPFGFIGFPSHPSTWYVGIGVAADTPVGTVVARDPKALASFERPSRRRLPILRTRDLNLEVDELGESSPVPDIEDSEKLAASSPRLDALPENPTAPLRILCAEVEESEEIVVVNDVVLVAESIDPRTAGRLDEKPRLETPHVLVEVAEAMDSRDLVNMNGKKPPGANEGSGSPDFGASAVVAVGLASEPTVDGEPNGGLVRTVGRGGKWGIL</sequence>
<protein>
    <submittedName>
        <fullName evidence="2">Uncharacterized protein</fullName>
    </submittedName>
</protein>
<dbReference type="AlphaFoldDB" id="A0A4Y7TPH9"/>
<gene>
    <name evidence="2" type="ORF">FA13DRAFT_1727661</name>
</gene>
<comment type="caution">
    <text evidence="2">The sequence shown here is derived from an EMBL/GenBank/DDBJ whole genome shotgun (WGS) entry which is preliminary data.</text>
</comment>
<keyword evidence="3" id="KW-1185">Reference proteome</keyword>
<dbReference type="EMBL" id="QPFP01000006">
    <property type="protein sequence ID" value="TEB36100.1"/>
    <property type="molecule type" value="Genomic_DNA"/>
</dbReference>
<evidence type="ECO:0000256" key="1">
    <source>
        <dbReference type="SAM" id="MobiDB-lite"/>
    </source>
</evidence>
<evidence type="ECO:0000313" key="2">
    <source>
        <dbReference type="EMBL" id="TEB36100.1"/>
    </source>
</evidence>
<feature type="region of interest" description="Disordered" evidence="1">
    <location>
        <begin position="70"/>
        <end position="94"/>
    </location>
</feature>